<protein>
    <submittedName>
        <fullName evidence="1">Uncharacterized protein</fullName>
    </submittedName>
</protein>
<gene>
    <name evidence="1" type="ORF">UFOVP1290_395</name>
</gene>
<sequence>MSVKREDLLKQMKDLIGTKEPIEFFGSMVDVFSLLFDRIDHLEADINRLKTYSALAIQWEPQIANDMLTRQIDVLRQDKDTYFTELTALKVAYAEGVVTKDYNTFCTFWLETLGYHPFLDYKK</sequence>
<name>A0A6J5RX96_9CAUD</name>
<accession>A0A6J5RX96</accession>
<proteinExistence type="predicted"/>
<dbReference type="EMBL" id="LR797252">
    <property type="protein sequence ID" value="CAB4196875.1"/>
    <property type="molecule type" value="Genomic_DNA"/>
</dbReference>
<evidence type="ECO:0000313" key="1">
    <source>
        <dbReference type="EMBL" id="CAB4196875.1"/>
    </source>
</evidence>
<reference evidence="1" key="1">
    <citation type="submission" date="2020-05" db="EMBL/GenBank/DDBJ databases">
        <authorList>
            <person name="Chiriac C."/>
            <person name="Salcher M."/>
            <person name="Ghai R."/>
            <person name="Kavagutti S V."/>
        </authorList>
    </citation>
    <scope>NUCLEOTIDE SEQUENCE</scope>
</reference>
<organism evidence="1">
    <name type="scientific">uncultured Caudovirales phage</name>
    <dbReference type="NCBI Taxonomy" id="2100421"/>
    <lineage>
        <taxon>Viruses</taxon>
        <taxon>Duplodnaviria</taxon>
        <taxon>Heunggongvirae</taxon>
        <taxon>Uroviricota</taxon>
        <taxon>Caudoviricetes</taxon>
        <taxon>Peduoviridae</taxon>
        <taxon>Maltschvirus</taxon>
        <taxon>Maltschvirus maltsch</taxon>
    </lineage>
</organism>